<keyword evidence="2" id="KW-1133">Transmembrane helix</keyword>
<dbReference type="SUPFAM" id="SSF49899">
    <property type="entry name" value="Concanavalin A-like lectins/glucanases"/>
    <property type="match status" value="1"/>
</dbReference>
<dbReference type="InterPro" id="IPR001870">
    <property type="entry name" value="B30.2/SPRY"/>
</dbReference>
<evidence type="ECO:0000313" key="4">
    <source>
        <dbReference type="EMBL" id="KAJ1647815.1"/>
    </source>
</evidence>
<evidence type="ECO:0000313" key="5">
    <source>
        <dbReference type="Proteomes" id="UP001145021"/>
    </source>
</evidence>
<feature type="region of interest" description="Disordered" evidence="1">
    <location>
        <begin position="382"/>
        <end position="409"/>
    </location>
</feature>
<feature type="compositionally biased region" description="Low complexity" evidence="1">
    <location>
        <begin position="468"/>
        <end position="484"/>
    </location>
</feature>
<evidence type="ECO:0000256" key="2">
    <source>
        <dbReference type="SAM" id="Phobius"/>
    </source>
</evidence>
<feature type="region of interest" description="Disordered" evidence="1">
    <location>
        <begin position="468"/>
        <end position="525"/>
    </location>
</feature>
<protein>
    <submittedName>
        <fullName evidence="4">Protein ssh4</fullName>
    </submittedName>
</protein>
<feature type="transmembrane region" description="Helical" evidence="2">
    <location>
        <begin position="7"/>
        <end position="26"/>
    </location>
</feature>
<dbReference type="Pfam" id="PF00622">
    <property type="entry name" value="SPRY"/>
    <property type="match status" value="1"/>
</dbReference>
<dbReference type="Gene3D" id="2.60.120.920">
    <property type="match status" value="1"/>
</dbReference>
<dbReference type="SMART" id="SM00449">
    <property type="entry name" value="SPRY"/>
    <property type="match status" value="1"/>
</dbReference>
<feature type="compositionally biased region" description="Polar residues" evidence="1">
    <location>
        <begin position="515"/>
        <end position="525"/>
    </location>
</feature>
<organism evidence="4 5">
    <name type="scientific">Coemansia asiatica</name>
    <dbReference type="NCBI Taxonomy" id="1052880"/>
    <lineage>
        <taxon>Eukaryota</taxon>
        <taxon>Fungi</taxon>
        <taxon>Fungi incertae sedis</taxon>
        <taxon>Zoopagomycota</taxon>
        <taxon>Kickxellomycotina</taxon>
        <taxon>Kickxellomycetes</taxon>
        <taxon>Kickxellales</taxon>
        <taxon>Kickxellaceae</taxon>
        <taxon>Coemansia</taxon>
    </lineage>
</organism>
<dbReference type="InterPro" id="IPR013320">
    <property type="entry name" value="ConA-like_dom_sf"/>
</dbReference>
<dbReference type="PROSITE" id="PS50188">
    <property type="entry name" value="B302_SPRY"/>
    <property type="match status" value="1"/>
</dbReference>
<evidence type="ECO:0000259" key="3">
    <source>
        <dbReference type="PROSITE" id="PS50188"/>
    </source>
</evidence>
<keyword evidence="5" id="KW-1185">Reference proteome</keyword>
<keyword evidence="2" id="KW-0812">Transmembrane</keyword>
<dbReference type="AlphaFoldDB" id="A0A9W8CMN3"/>
<comment type="caution">
    <text evidence="4">The sequence shown here is derived from an EMBL/GenBank/DDBJ whole genome shotgun (WGS) entry which is preliminary data.</text>
</comment>
<keyword evidence="2" id="KW-0472">Membrane</keyword>
<dbReference type="EMBL" id="JANBOH010000019">
    <property type="protein sequence ID" value="KAJ1647815.1"/>
    <property type="molecule type" value="Genomic_DNA"/>
</dbReference>
<dbReference type="Proteomes" id="UP001145021">
    <property type="component" value="Unassembled WGS sequence"/>
</dbReference>
<reference evidence="4" key="1">
    <citation type="submission" date="2022-07" db="EMBL/GenBank/DDBJ databases">
        <title>Phylogenomic reconstructions and comparative analyses of Kickxellomycotina fungi.</title>
        <authorList>
            <person name="Reynolds N.K."/>
            <person name="Stajich J.E."/>
            <person name="Barry K."/>
            <person name="Grigoriev I.V."/>
            <person name="Crous P."/>
            <person name="Smith M.E."/>
        </authorList>
    </citation>
    <scope>NUCLEOTIDE SEQUENCE</scope>
    <source>
        <strain evidence="4">NBRC 105413</strain>
    </source>
</reference>
<dbReference type="InterPro" id="IPR043136">
    <property type="entry name" value="B30.2/SPRY_sf"/>
</dbReference>
<feature type="region of interest" description="Disordered" evidence="1">
    <location>
        <begin position="423"/>
        <end position="443"/>
    </location>
</feature>
<name>A0A9W8CMN3_9FUNG</name>
<proteinExistence type="predicted"/>
<feature type="domain" description="B30.2/SPRY" evidence="3">
    <location>
        <begin position="101"/>
        <end position="291"/>
    </location>
</feature>
<sequence>MISTATIAVITATSIFVLVIAIIFILRARPLLCSDLSVCECGSLCRGHQVSSSCLPESDRYRRRKARDRKREAIQRLDAGEVLRKLRGLRASQNYTYACEYTATHAIDESEGTIVGEELDYVIEHGANAWEFVPGPENRGVVVSNGTEIEFSGGEQSLVTNLQFPNEQRVYYFETRLDELPSDTNVAVGIAMKDYPPLRMAGWARNSVAYHTINGNAYYSHPLDRCRKCIRAQTSDTIGIGWRPRSGKVFVAINGAIVCHIRTPWIQKRLYPVVSADGPCKLSVNVGARAFVLSHANMRYWGLAPPEGARPPPPMYQHASDSMLLDSAANQECAGDSLSTLIARPPSYGDDRQANYTRWSRAKDWANYTDDISVIMALDPEADESRGPGHAWHARSESSIYTAEDDRPNTLGVAGQELQLQMAYRSSSATSSRSRSRSGSAVPASDILELTGSDLQSTQRLLAAPSLAQAQTSSSASVSGTGVPVFRARSSSAPAPPGHVPSIAAQNMPKRSPSGFDSFSSDHTS</sequence>
<accession>A0A9W8CMN3</accession>
<dbReference type="InterPro" id="IPR003877">
    <property type="entry name" value="SPRY_dom"/>
</dbReference>
<gene>
    <name evidence="4" type="primary">ssh4_1</name>
    <name evidence="4" type="ORF">LPJ64_000849</name>
</gene>
<evidence type="ECO:0000256" key="1">
    <source>
        <dbReference type="SAM" id="MobiDB-lite"/>
    </source>
</evidence>